<gene>
    <name evidence="3" type="ORF">EJP67_04510</name>
</gene>
<dbReference type="PANTHER" id="PTHR46268:SF15">
    <property type="entry name" value="UNIVERSAL STRESS PROTEIN HP_0031"/>
    <property type="match status" value="1"/>
</dbReference>
<accession>A0A3S0XPT8</accession>
<dbReference type="Proteomes" id="UP000281118">
    <property type="component" value="Unassembled WGS sequence"/>
</dbReference>
<evidence type="ECO:0000259" key="2">
    <source>
        <dbReference type="Pfam" id="PF00582"/>
    </source>
</evidence>
<evidence type="ECO:0000256" key="1">
    <source>
        <dbReference type="ARBA" id="ARBA00008791"/>
    </source>
</evidence>
<sequence length="280" mass="29917">MMLSTISVHLDHTECCEVRTRLAARLARLHGSHLMGIVPTWAPAGTGPAPRGSGDLDRTIAEASLHLRRRAETVAHVFHSRIRPAASSSDARLVDGDPVQAVVHHGRASDLIVVGQADEAAAVCEAANRLPEDVMLNAGRPVLIVPSAVRCASADLDRILVAWDGSREAAMSLRGAMPLLRSATHVTLLSLRREPAAASPQAPDPEDLSGWLLRHGIQASVERMVTPLRIAEALLDRAEVLASDLLVMGGYGHARVQQQLLGGVTREVLMRSGVPLLMAH</sequence>
<dbReference type="EMBL" id="RXFT01000001">
    <property type="protein sequence ID" value="RUR66317.1"/>
    <property type="molecule type" value="Genomic_DNA"/>
</dbReference>
<dbReference type="InterPro" id="IPR006015">
    <property type="entry name" value="Universal_stress_UspA"/>
</dbReference>
<comment type="similarity">
    <text evidence="1">Belongs to the universal stress protein A family.</text>
</comment>
<dbReference type="SUPFAM" id="SSF52402">
    <property type="entry name" value="Adenine nucleotide alpha hydrolases-like"/>
    <property type="match status" value="2"/>
</dbReference>
<protein>
    <submittedName>
        <fullName evidence="3">Universal stress protein</fullName>
    </submittedName>
</protein>
<evidence type="ECO:0000313" key="3">
    <source>
        <dbReference type="EMBL" id="RUR66317.1"/>
    </source>
</evidence>
<reference evidence="3 4" key="1">
    <citation type="submission" date="2018-12" db="EMBL/GenBank/DDBJ databases">
        <title>The genome sequences of Variovorax guangxiensis DSM 27352.</title>
        <authorList>
            <person name="Gao J."/>
            <person name="Sun J."/>
        </authorList>
    </citation>
    <scope>NUCLEOTIDE SEQUENCE [LARGE SCALE GENOMIC DNA]</scope>
    <source>
        <strain evidence="3 4">DSM 27352</strain>
    </source>
</reference>
<dbReference type="InterPro" id="IPR006016">
    <property type="entry name" value="UspA"/>
</dbReference>
<dbReference type="Pfam" id="PF00582">
    <property type="entry name" value="Usp"/>
    <property type="match status" value="1"/>
</dbReference>
<evidence type="ECO:0000313" key="4">
    <source>
        <dbReference type="Proteomes" id="UP000281118"/>
    </source>
</evidence>
<comment type="caution">
    <text evidence="3">The sequence shown here is derived from an EMBL/GenBank/DDBJ whole genome shotgun (WGS) entry which is preliminary data.</text>
</comment>
<dbReference type="RefSeq" id="WP_126019845.1">
    <property type="nucleotide sequence ID" value="NZ_RXFT01000001.1"/>
</dbReference>
<dbReference type="PANTHER" id="PTHR46268">
    <property type="entry name" value="STRESS RESPONSE PROTEIN NHAX"/>
    <property type="match status" value="1"/>
</dbReference>
<dbReference type="PRINTS" id="PR01438">
    <property type="entry name" value="UNVRSLSTRESS"/>
</dbReference>
<dbReference type="CDD" id="cd00293">
    <property type="entry name" value="USP-like"/>
    <property type="match status" value="1"/>
</dbReference>
<proteinExistence type="inferred from homology"/>
<dbReference type="Gene3D" id="3.40.50.12370">
    <property type="match status" value="1"/>
</dbReference>
<dbReference type="OrthoDB" id="9804721at2"/>
<feature type="domain" description="UspA" evidence="2">
    <location>
        <begin position="157"/>
        <end position="279"/>
    </location>
</feature>
<name>A0A3S0XPT8_9BURK</name>
<dbReference type="AlphaFoldDB" id="A0A3S0XPT8"/>
<organism evidence="3 4">
    <name type="scientific">Variovorax guangxiensis</name>
    <dbReference type="NCBI Taxonomy" id="1775474"/>
    <lineage>
        <taxon>Bacteria</taxon>
        <taxon>Pseudomonadati</taxon>
        <taxon>Pseudomonadota</taxon>
        <taxon>Betaproteobacteria</taxon>
        <taxon>Burkholderiales</taxon>
        <taxon>Comamonadaceae</taxon>
        <taxon>Variovorax</taxon>
    </lineage>
</organism>